<reference evidence="2 3" key="1">
    <citation type="submission" date="2024-01" db="EMBL/GenBank/DDBJ databases">
        <title>Genome assemblies of Stephania.</title>
        <authorList>
            <person name="Yang L."/>
        </authorList>
    </citation>
    <scope>NUCLEOTIDE SEQUENCE [LARGE SCALE GENOMIC DNA]</scope>
    <source>
        <strain evidence="2">JXDWG</strain>
        <tissue evidence="2">Leaf</tissue>
    </source>
</reference>
<evidence type="ECO:0000313" key="3">
    <source>
        <dbReference type="Proteomes" id="UP001419268"/>
    </source>
</evidence>
<gene>
    <name evidence="2" type="ORF">Scep_023937</name>
</gene>
<proteinExistence type="predicted"/>
<dbReference type="Proteomes" id="UP001419268">
    <property type="component" value="Unassembled WGS sequence"/>
</dbReference>
<organism evidence="2 3">
    <name type="scientific">Stephania cephalantha</name>
    <dbReference type="NCBI Taxonomy" id="152367"/>
    <lineage>
        <taxon>Eukaryota</taxon>
        <taxon>Viridiplantae</taxon>
        <taxon>Streptophyta</taxon>
        <taxon>Embryophyta</taxon>
        <taxon>Tracheophyta</taxon>
        <taxon>Spermatophyta</taxon>
        <taxon>Magnoliopsida</taxon>
        <taxon>Ranunculales</taxon>
        <taxon>Menispermaceae</taxon>
        <taxon>Menispermoideae</taxon>
        <taxon>Cissampelideae</taxon>
        <taxon>Stephania</taxon>
    </lineage>
</organism>
<evidence type="ECO:0000313" key="2">
    <source>
        <dbReference type="EMBL" id="KAK9100507.1"/>
    </source>
</evidence>
<dbReference type="EMBL" id="JBBNAG010000010">
    <property type="protein sequence ID" value="KAK9100507.1"/>
    <property type="molecule type" value="Genomic_DNA"/>
</dbReference>
<accession>A0AAP0EYH9</accession>
<evidence type="ECO:0000256" key="1">
    <source>
        <dbReference type="SAM" id="MobiDB-lite"/>
    </source>
</evidence>
<keyword evidence="3" id="KW-1185">Reference proteome</keyword>
<name>A0AAP0EYH9_9MAGN</name>
<feature type="region of interest" description="Disordered" evidence="1">
    <location>
        <begin position="1"/>
        <end position="21"/>
    </location>
</feature>
<dbReference type="AlphaFoldDB" id="A0AAP0EYH9"/>
<comment type="caution">
    <text evidence="2">The sequence shown here is derived from an EMBL/GenBank/DDBJ whole genome shotgun (WGS) entry which is preliminary data.</text>
</comment>
<sequence length="55" mass="6169">MRNRRMHQIHASDNAQPGPSILLEIRQAPSPMSSHESPVRLFFLPAAVDSPRDCC</sequence>
<protein>
    <submittedName>
        <fullName evidence="2">Uncharacterized protein</fullName>
    </submittedName>
</protein>